<keyword evidence="3" id="KW-1185">Reference proteome</keyword>
<evidence type="ECO:0000256" key="1">
    <source>
        <dbReference type="SAM" id="Phobius"/>
    </source>
</evidence>
<keyword evidence="1" id="KW-0472">Membrane</keyword>
<protein>
    <submittedName>
        <fullName evidence="2">Uncharacterized protein</fullName>
    </submittedName>
</protein>
<organism evidence="2 3">
    <name type="scientific">Microbacterium hydrocarbonoxydans</name>
    <dbReference type="NCBI Taxonomy" id="273678"/>
    <lineage>
        <taxon>Bacteria</taxon>
        <taxon>Bacillati</taxon>
        <taxon>Actinomycetota</taxon>
        <taxon>Actinomycetes</taxon>
        <taxon>Micrococcales</taxon>
        <taxon>Microbacteriaceae</taxon>
        <taxon>Microbacterium</taxon>
    </lineage>
</organism>
<name>A0A1H4PV30_9MICO</name>
<dbReference type="AlphaFoldDB" id="A0A1H4PV30"/>
<sequence length="121" mass="12898">MTFKLQNILAVLIVADFVGLVCAALAVWLVRDTVAAYRRARLTSAIVTGAVILALAILSQITSPAGWPLDALPVWQRGGHFIATSSAFVMFTAFLFVWSLSKTTVVSTSTTRAPTDSAEAL</sequence>
<dbReference type="EMBL" id="FNSQ01000005">
    <property type="protein sequence ID" value="SEC11307.1"/>
    <property type="molecule type" value="Genomic_DNA"/>
</dbReference>
<proteinExistence type="predicted"/>
<dbReference type="Proteomes" id="UP000183750">
    <property type="component" value="Unassembled WGS sequence"/>
</dbReference>
<gene>
    <name evidence="2" type="ORF">SAMN04489807_2914</name>
</gene>
<reference evidence="3" key="1">
    <citation type="submission" date="2016-10" db="EMBL/GenBank/DDBJ databases">
        <authorList>
            <person name="Varghese N."/>
            <person name="Submissions S."/>
        </authorList>
    </citation>
    <scope>NUCLEOTIDE SEQUENCE [LARGE SCALE GENOMIC DNA]</scope>
    <source>
        <strain evidence="3">DSM 16089</strain>
    </source>
</reference>
<feature type="transmembrane region" description="Helical" evidence="1">
    <location>
        <begin position="42"/>
        <end position="61"/>
    </location>
</feature>
<feature type="transmembrane region" description="Helical" evidence="1">
    <location>
        <begin position="81"/>
        <end position="100"/>
    </location>
</feature>
<keyword evidence="1" id="KW-1133">Transmembrane helix</keyword>
<evidence type="ECO:0000313" key="2">
    <source>
        <dbReference type="EMBL" id="SEC11307.1"/>
    </source>
</evidence>
<dbReference type="RefSeq" id="WP_060927505.1">
    <property type="nucleotide sequence ID" value="NZ_FNSQ01000005.1"/>
</dbReference>
<evidence type="ECO:0000313" key="3">
    <source>
        <dbReference type="Proteomes" id="UP000183750"/>
    </source>
</evidence>
<dbReference type="OrthoDB" id="9926067at2"/>
<feature type="transmembrane region" description="Helical" evidence="1">
    <location>
        <begin position="6"/>
        <end position="30"/>
    </location>
</feature>
<keyword evidence="1" id="KW-0812">Transmembrane</keyword>
<accession>A0A1H4PV30</accession>